<feature type="chain" id="PRO_5039937473" evidence="2">
    <location>
        <begin position="22"/>
        <end position="310"/>
    </location>
</feature>
<evidence type="ECO:0000256" key="1">
    <source>
        <dbReference type="SAM" id="MobiDB-lite"/>
    </source>
</evidence>
<dbReference type="RefSeq" id="XP_022834904.1">
    <property type="nucleotide sequence ID" value="XM_022979136.1"/>
</dbReference>
<feature type="compositionally biased region" description="Polar residues" evidence="1">
    <location>
        <begin position="229"/>
        <end position="238"/>
    </location>
</feature>
<evidence type="ECO:0000313" key="3">
    <source>
        <dbReference type="Proteomes" id="UP000301870"/>
    </source>
</evidence>
<organism evidence="3 4">
    <name type="scientific">Spodoptera litura</name>
    <name type="common">Asian cotton leafworm</name>
    <dbReference type="NCBI Taxonomy" id="69820"/>
    <lineage>
        <taxon>Eukaryota</taxon>
        <taxon>Metazoa</taxon>
        <taxon>Ecdysozoa</taxon>
        <taxon>Arthropoda</taxon>
        <taxon>Hexapoda</taxon>
        <taxon>Insecta</taxon>
        <taxon>Pterygota</taxon>
        <taxon>Neoptera</taxon>
        <taxon>Endopterygota</taxon>
        <taxon>Lepidoptera</taxon>
        <taxon>Glossata</taxon>
        <taxon>Ditrysia</taxon>
        <taxon>Noctuoidea</taxon>
        <taxon>Noctuidae</taxon>
        <taxon>Amphipyrinae</taxon>
        <taxon>Spodoptera</taxon>
    </lineage>
</organism>
<sequence>MLSTTIITLLIYSNIISNIQAKDHEERNAQFDGTQIPLYKSDSVIEALKVRKRDTVKIVHNSYVEQTNHVDELQRGKRSDHFFKGNPFSRFDAPLNSTGLINYFGSRMYQTNVSFPPSDGKDAVYGAVDLLIDNYFFDDSNVTNVYGPLVVRDGKVYQGNNENAQYGAKVTIINNRHYGHSGNHDMYTGGIVQKGNTYSVNLKNKTSMAMSINQSNNTSNNDSEGGMNTKYNTASEEGSVERNTNDSQGNSSSTNYYSDSSSQIEITLHYKEKEAFADNHTEPNRQMGLSANVFYSLSYSFITLLKYSLF</sequence>
<gene>
    <name evidence="4" type="primary">LOC111362464</name>
</gene>
<dbReference type="Proteomes" id="UP000301870">
    <property type="component" value="Unplaced"/>
</dbReference>
<keyword evidence="2" id="KW-0732">Signal</keyword>
<dbReference type="OrthoDB" id="6925838at2759"/>
<feature type="region of interest" description="Disordered" evidence="1">
    <location>
        <begin position="212"/>
        <end position="260"/>
    </location>
</feature>
<accession>A0A9J7J163</accession>
<dbReference type="GeneID" id="111362464"/>
<feature type="compositionally biased region" description="Polar residues" evidence="1">
    <location>
        <begin position="212"/>
        <end position="223"/>
    </location>
</feature>
<reference evidence="4" key="1">
    <citation type="submission" date="2025-08" db="UniProtKB">
        <authorList>
            <consortium name="RefSeq"/>
        </authorList>
    </citation>
    <scope>IDENTIFICATION</scope>
    <source>
        <strain evidence="4">Ishihara</strain>
        <tissue evidence="4">Whole body</tissue>
    </source>
</reference>
<proteinExistence type="predicted"/>
<dbReference type="AlphaFoldDB" id="A0A9J7J163"/>
<evidence type="ECO:0000313" key="4">
    <source>
        <dbReference type="RefSeq" id="XP_022834904.1"/>
    </source>
</evidence>
<name>A0A9J7J163_SPOLT</name>
<evidence type="ECO:0000256" key="2">
    <source>
        <dbReference type="SAM" id="SignalP"/>
    </source>
</evidence>
<dbReference type="KEGG" id="sliu:111362464"/>
<keyword evidence="3" id="KW-1185">Reference proteome</keyword>
<protein>
    <submittedName>
        <fullName evidence="4">Uncharacterized protein LOC111362464</fullName>
    </submittedName>
</protein>
<feature type="signal peptide" evidence="2">
    <location>
        <begin position="1"/>
        <end position="21"/>
    </location>
</feature>
<feature type="compositionally biased region" description="Low complexity" evidence="1">
    <location>
        <begin position="250"/>
        <end position="260"/>
    </location>
</feature>